<evidence type="ECO:0000313" key="3">
    <source>
        <dbReference type="Proteomes" id="UP000398389"/>
    </source>
</evidence>
<reference evidence="2 3" key="1">
    <citation type="submission" date="2019-09" db="EMBL/GenBank/DDBJ databases">
        <authorList>
            <person name="Brejova B."/>
        </authorList>
    </citation>
    <scope>NUCLEOTIDE SEQUENCE [LARGE SCALE GENOMIC DNA]</scope>
</reference>
<accession>A0A5E8B2V7</accession>
<dbReference type="Proteomes" id="UP000398389">
    <property type="component" value="Unassembled WGS sequence"/>
</dbReference>
<dbReference type="RefSeq" id="XP_031850723.1">
    <property type="nucleotide sequence ID" value="XM_031994832.1"/>
</dbReference>
<feature type="compositionally biased region" description="Acidic residues" evidence="1">
    <location>
        <begin position="403"/>
        <end position="419"/>
    </location>
</feature>
<dbReference type="GeneID" id="43578932"/>
<gene>
    <name evidence="2" type="ORF">SAPINGB_P000108</name>
</gene>
<keyword evidence="3" id="KW-1185">Reference proteome</keyword>
<feature type="compositionally biased region" description="Basic and acidic residues" evidence="1">
    <location>
        <begin position="829"/>
        <end position="864"/>
    </location>
</feature>
<feature type="region of interest" description="Disordered" evidence="1">
    <location>
        <begin position="79"/>
        <end position="100"/>
    </location>
</feature>
<feature type="region of interest" description="Disordered" evidence="1">
    <location>
        <begin position="829"/>
        <end position="877"/>
    </location>
</feature>
<evidence type="ECO:0000313" key="2">
    <source>
        <dbReference type="EMBL" id="VVT43705.1"/>
    </source>
</evidence>
<feature type="region of interest" description="Disordered" evidence="1">
    <location>
        <begin position="385"/>
        <end position="419"/>
    </location>
</feature>
<feature type="compositionally biased region" description="Polar residues" evidence="1">
    <location>
        <begin position="866"/>
        <end position="877"/>
    </location>
</feature>
<name>A0A5E8B2V7_9ASCO</name>
<dbReference type="AlphaFoldDB" id="A0A5E8B2V7"/>
<proteinExistence type="predicted"/>
<protein>
    <submittedName>
        <fullName evidence="2">Uncharacterized protein</fullName>
    </submittedName>
</protein>
<dbReference type="EMBL" id="CABVLU010000001">
    <property type="protein sequence ID" value="VVT43705.1"/>
    <property type="molecule type" value="Genomic_DNA"/>
</dbReference>
<evidence type="ECO:0000256" key="1">
    <source>
        <dbReference type="SAM" id="MobiDB-lite"/>
    </source>
</evidence>
<sequence length="891" mass="98727">MSRFIIDKDGCAVSVPTATVTRPRRAPEASLKINVRSGAAYLASCAQESAVLPLSRYTAAAGAFHSYQHETAHEIIDGLRPESVDPGSPTAPSSPVLAPTNQRPMYLSSRLASTEKIPRTMHAKYAAFSFSKTRAWLDFYAIVNQHLHIACEDSSCTMQEAERRVTEAYQAQEEETVDHDPADVGQLMYTLTRRAQLFLNMAGTAVSLEVLRAYLGAPDIVFSALRDEQGGLERVPVLAGVYTNDLDFAPIADDFFFHDTLASVRDNDACACKGVAAVEEKKKKTAIDIVFRTFEYMALNNVKYTFISTASHTRFLMRPSTLSRALYVSPAVSHFQGKPAGIFGCLVAMCLQAATGYPRHWLAAVHLKAPLGVFERLHVATATARDEEDEDSILDKLELPATPEDDSESNYSDYEEDEDDGDELYMDALTSVTVKEVDDDLFPETLTYPLDVCPIATPAVHSLNTCHVTYPGKVQWWKVSKARKNIHTIRFLRNPVASGICGASLAEVEVTECEVPPEAEQEFRRLERNETCKRLDAGLTAGLQAIPGIGSGSGGMVGCQGGSIYRGVGNNPSVSSFFKRPSIVRTSNSAGSGSDPESSTMMKANRLDCLKRRRRSMVATLKTLDTSFPGHVEALELLENEARIYEYFAAHATEARGAVPLNYMFGSVLGFMFVLAVEHCGRPMRALDFVVEERVRVADGSLGVRMRMNEDVVKQMHEVLDVAHSLRLLHGDVANLETFVVEEIEESVPNLEYYFYKKDGCDESKNGDVFPPNAPPPSPLQKSIRLRVRLANFSRTRLYVRLYKAAMQEEHEVLDAFCKETYERSIRRREATKAKAEECEKTEEVEGKSKKEEKGKTEEGDESGKVSQSDCSTAEESTSMIVKKLIKIYNK</sequence>
<organism evidence="2 3">
    <name type="scientific">Magnusiomyces paraingens</name>
    <dbReference type="NCBI Taxonomy" id="2606893"/>
    <lineage>
        <taxon>Eukaryota</taxon>
        <taxon>Fungi</taxon>
        <taxon>Dikarya</taxon>
        <taxon>Ascomycota</taxon>
        <taxon>Saccharomycotina</taxon>
        <taxon>Dipodascomycetes</taxon>
        <taxon>Dipodascales</taxon>
        <taxon>Dipodascaceae</taxon>
        <taxon>Magnusiomyces</taxon>
    </lineage>
</organism>